<dbReference type="OrthoDB" id="429119at2759"/>
<dbReference type="InterPro" id="IPR008805">
    <property type="entry name" value="RIB43A"/>
</dbReference>
<evidence type="ECO:0000256" key="3">
    <source>
        <dbReference type="ARBA" id="ARBA00022490"/>
    </source>
</evidence>
<evidence type="ECO:0000256" key="10">
    <source>
        <dbReference type="SAM" id="MobiDB-lite"/>
    </source>
</evidence>
<keyword evidence="7" id="KW-0206">Cytoskeleton</keyword>
<comment type="subcellular location">
    <subcellularLocation>
        <location evidence="1">Cytoplasm</location>
        <location evidence="1">Cytoskeleton</location>
        <location evidence="1">Flagellum axoneme</location>
    </subcellularLocation>
</comment>
<name>A0A8B8B509_CRAVI</name>
<dbReference type="AlphaFoldDB" id="A0A8B8B509"/>
<comment type="similarity">
    <text evidence="2">Belongs to the RIB43A family.</text>
</comment>
<organism evidence="11 12">
    <name type="scientific">Crassostrea virginica</name>
    <name type="common">Eastern oyster</name>
    <dbReference type="NCBI Taxonomy" id="6565"/>
    <lineage>
        <taxon>Eukaryota</taxon>
        <taxon>Metazoa</taxon>
        <taxon>Spiralia</taxon>
        <taxon>Lophotrochozoa</taxon>
        <taxon>Mollusca</taxon>
        <taxon>Bivalvia</taxon>
        <taxon>Autobranchia</taxon>
        <taxon>Pteriomorphia</taxon>
        <taxon>Ostreida</taxon>
        <taxon>Ostreoidea</taxon>
        <taxon>Ostreidae</taxon>
        <taxon>Crassostrea</taxon>
    </lineage>
</organism>
<feature type="region of interest" description="Disordered" evidence="10">
    <location>
        <begin position="312"/>
        <end position="347"/>
    </location>
</feature>
<dbReference type="KEGG" id="cvn:111108058"/>
<keyword evidence="11" id="KW-1185">Reference proteome</keyword>
<keyword evidence="5" id="KW-0175">Coiled coil</keyword>
<evidence type="ECO:0000256" key="2">
    <source>
        <dbReference type="ARBA" id="ARBA00006875"/>
    </source>
</evidence>
<sequence length="379" mass="45407">MYKLDLPVDYKEAAAIERRRRMEEERKSRIFNAKCRTIGVDMQALGQQVTDKKQQEDYERKRELAFANDAIRNDKISQLLEKRQDADMRELNRAMNEFRMMHQQPDSRREFDLYDPDYLKKDKPARVSDDDPRCGVSSLQKFEGEDLNSKARRKYQQEQLREWSTEQKDERNQAEKNQKTADRLYELKMKELDQRAMELAKAEEDCRRAINIATKDYNNALARERDERERLKKQQEHDDNMTEIANHVFGDVLTENPAIAQSAFGPHRVITDRWKGMTPAQIEDIRRQQELQRQEKERADQEEKLRQAEWERQQNANARAGMLLEREAERKRRELERQQAEENRRLAKEQKGHLEFLDKEVYTNPPTASYFMQFNTSTR</sequence>
<proteinExistence type="inferred from homology"/>
<accession>A0A8B8B509</accession>
<comment type="subunit">
    <text evidence="9">Microtubule inner protein component of sperm flagellar doublet microtubules.</text>
</comment>
<dbReference type="Proteomes" id="UP000694844">
    <property type="component" value="Chromosome 8"/>
</dbReference>
<keyword evidence="8" id="KW-0966">Cell projection</keyword>
<dbReference type="PANTHER" id="PTHR14517:SF6">
    <property type="entry name" value="RE41410P"/>
    <property type="match status" value="1"/>
</dbReference>
<dbReference type="RefSeq" id="XP_022298497.1">
    <property type="nucleotide sequence ID" value="XM_022442789.1"/>
</dbReference>
<evidence type="ECO:0000256" key="7">
    <source>
        <dbReference type="ARBA" id="ARBA00023212"/>
    </source>
</evidence>
<dbReference type="PANTHER" id="PTHR14517">
    <property type="entry name" value="RIB43A-RELATED"/>
    <property type="match status" value="1"/>
</dbReference>
<keyword evidence="3" id="KW-0963">Cytoplasm</keyword>
<evidence type="ECO:0000256" key="4">
    <source>
        <dbReference type="ARBA" id="ARBA00022846"/>
    </source>
</evidence>
<keyword evidence="6" id="KW-0969">Cilium</keyword>
<reference evidence="12 13" key="1">
    <citation type="submission" date="2025-04" db="UniProtKB">
        <authorList>
            <consortium name="RefSeq"/>
        </authorList>
    </citation>
    <scope>IDENTIFICATION</scope>
    <source>
        <tissue evidence="12 13">Whole sample</tissue>
    </source>
</reference>
<gene>
    <name evidence="12" type="primary">LOC111107543</name>
    <name evidence="13" type="synonym">LOC111108058</name>
</gene>
<dbReference type="GeneID" id="111107543"/>
<evidence type="ECO:0000256" key="6">
    <source>
        <dbReference type="ARBA" id="ARBA00023069"/>
    </source>
</evidence>
<dbReference type="RefSeq" id="XP_022299269.1">
    <property type="nucleotide sequence ID" value="XM_022443561.1"/>
</dbReference>
<evidence type="ECO:0000256" key="8">
    <source>
        <dbReference type="ARBA" id="ARBA00023273"/>
    </source>
</evidence>
<keyword evidence="4" id="KW-0282">Flagellum</keyword>
<protein>
    <submittedName>
        <fullName evidence="12 13">RIB43A-like with coiled-coils protein 2</fullName>
    </submittedName>
</protein>
<dbReference type="KEGG" id="cvn:111107543"/>
<evidence type="ECO:0000313" key="13">
    <source>
        <dbReference type="RefSeq" id="XP_022299269.1"/>
    </source>
</evidence>
<evidence type="ECO:0000256" key="5">
    <source>
        <dbReference type="ARBA" id="ARBA00023054"/>
    </source>
</evidence>
<feature type="region of interest" description="Disordered" evidence="10">
    <location>
        <begin position="158"/>
        <end position="180"/>
    </location>
</feature>
<dbReference type="Pfam" id="PF05914">
    <property type="entry name" value="RIB43A"/>
    <property type="match status" value="1"/>
</dbReference>
<evidence type="ECO:0000313" key="12">
    <source>
        <dbReference type="RefSeq" id="XP_022298497.1"/>
    </source>
</evidence>
<evidence type="ECO:0000256" key="1">
    <source>
        <dbReference type="ARBA" id="ARBA00004611"/>
    </source>
</evidence>
<feature type="region of interest" description="Disordered" evidence="10">
    <location>
        <begin position="288"/>
        <end position="307"/>
    </location>
</feature>
<evidence type="ECO:0000313" key="11">
    <source>
        <dbReference type="Proteomes" id="UP000694844"/>
    </source>
</evidence>
<evidence type="ECO:0000256" key="9">
    <source>
        <dbReference type="ARBA" id="ARBA00046435"/>
    </source>
</evidence>
<feature type="compositionally biased region" description="Basic and acidic residues" evidence="10">
    <location>
        <begin position="324"/>
        <end position="347"/>
    </location>
</feature>